<keyword evidence="2" id="KW-1185">Reference proteome</keyword>
<sequence>MAKASSLAKTTMTNAKFEVEKFDGTNNFGMWQCEILDVLCQQELDIALKEKFDKMDDKEWAKINRQAYGTICLCLAKEQKYSVIRETSVKKLWDTMEEKFLMKSLENRFYMKKKLYRFTYAPGMSMNDYVNSFNKILADLLNFDEKFEDEDKALLLLNSLPDEYDHLTTTLLHGKDTITFDTVCSALYRYETRKKDKKDHRDTTAEVLTVRGRSYSSKPGRRGKSKGRPAKDECVFCREKGHSKKNCPKLQKGKAIFDACVVEHDEELDFSSVGMAMACHIDE</sequence>
<protein>
    <recommendedName>
        <fullName evidence="3">CCHC-type domain-containing protein</fullName>
    </recommendedName>
</protein>
<comment type="caution">
    <text evidence="1">The sequence shown here is derived from an EMBL/GenBank/DDBJ whole genome shotgun (WGS) entry which is preliminary data.</text>
</comment>
<evidence type="ECO:0000313" key="1">
    <source>
        <dbReference type="EMBL" id="KAK5839561.1"/>
    </source>
</evidence>
<dbReference type="PANTHER" id="PTHR47481">
    <property type="match status" value="1"/>
</dbReference>
<name>A0ABR0QJS8_GOSAR</name>
<proteinExistence type="predicted"/>
<organism evidence="1 2">
    <name type="scientific">Gossypium arboreum</name>
    <name type="common">Tree cotton</name>
    <name type="synonym">Gossypium nanking</name>
    <dbReference type="NCBI Taxonomy" id="29729"/>
    <lineage>
        <taxon>Eukaryota</taxon>
        <taxon>Viridiplantae</taxon>
        <taxon>Streptophyta</taxon>
        <taxon>Embryophyta</taxon>
        <taxon>Tracheophyta</taxon>
        <taxon>Spermatophyta</taxon>
        <taxon>Magnoliopsida</taxon>
        <taxon>eudicotyledons</taxon>
        <taxon>Gunneridae</taxon>
        <taxon>Pentapetalae</taxon>
        <taxon>rosids</taxon>
        <taxon>malvids</taxon>
        <taxon>Malvales</taxon>
        <taxon>Malvaceae</taxon>
        <taxon>Malvoideae</taxon>
        <taxon>Gossypium</taxon>
    </lineage>
</organism>
<dbReference type="Proteomes" id="UP001358586">
    <property type="component" value="Chromosome 3"/>
</dbReference>
<dbReference type="Pfam" id="PF14223">
    <property type="entry name" value="Retrotran_gag_2"/>
    <property type="match status" value="1"/>
</dbReference>
<dbReference type="Gene3D" id="4.10.60.10">
    <property type="entry name" value="Zinc finger, CCHC-type"/>
    <property type="match status" value="1"/>
</dbReference>
<accession>A0ABR0QJS8</accession>
<evidence type="ECO:0000313" key="2">
    <source>
        <dbReference type="Proteomes" id="UP001358586"/>
    </source>
</evidence>
<dbReference type="InterPro" id="IPR036875">
    <property type="entry name" value="Znf_CCHC_sf"/>
</dbReference>
<dbReference type="EMBL" id="JARKNE010000003">
    <property type="protein sequence ID" value="KAK5839561.1"/>
    <property type="molecule type" value="Genomic_DNA"/>
</dbReference>
<reference evidence="1 2" key="1">
    <citation type="submission" date="2023-03" db="EMBL/GenBank/DDBJ databases">
        <title>WGS of Gossypium arboreum.</title>
        <authorList>
            <person name="Yu D."/>
        </authorList>
    </citation>
    <scope>NUCLEOTIDE SEQUENCE [LARGE SCALE GENOMIC DNA]</scope>
    <source>
        <tissue evidence="1">Leaf</tissue>
    </source>
</reference>
<gene>
    <name evidence="1" type="ORF">PVK06_008362</name>
</gene>
<dbReference type="PANTHER" id="PTHR47481:SF31">
    <property type="entry name" value="OS01G0873500 PROTEIN"/>
    <property type="match status" value="1"/>
</dbReference>
<dbReference type="SUPFAM" id="SSF57756">
    <property type="entry name" value="Retrovirus zinc finger-like domains"/>
    <property type="match status" value="1"/>
</dbReference>
<evidence type="ECO:0008006" key="3">
    <source>
        <dbReference type="Google" id="ProtNLM"/>
    </source>
</evidence>